<accession>A0ACB9K4W4</accession>
<evidence type="ECO:0000313" key="2">
    <source>
        <dbReference type="Proteomes" id="UP001056120"/>
    </source>
</evidence>
<reference evidence="1 2" key="2">
    <citation type="journal article" date="2022" name="Mol. Ecol. Resour.">
        <title>The genomes of chicory, endive, great burdock and yacon provide insights into Asteraceae paleo-polyploidization history and plant inulin production.</title>
        <authorList>
            <person name="Fan W."/>
            <person name="Wang S."/>
            <person name="Wang H."/>
            <person name="Wang A."/>
            <person name="Jiang F."/>
            <person name="Liu H."/>
            <person name="Zhao H."/>
            <person name="Xu D."/>
            <person name="Zhang Y."/>
        </authorList>
    </citation>
    <scope>NUCLEOTIDE SEQUENCE [LARGE SCALE GENOMIC DNA]</scope>
    <source>
        <strain evidence="2">cv. Yunnan</strain>
        <tissue evidence="1">Leaves</tissue>
    </source>
</reference>
<organism evidence="1 2">
    <name type="scientific">Smallanthus sonchifolius</name>
    <dbReference type="NCBI Taxonomy" id="185202"/>
    <lineage>
        <taxon>Eukaryota</taxon>
        <taxon>Viridiplantae</taxon>
        <taxon>Streptophyta</taxon>
        <taxon>Embryophyta</taxon>
        <taxon>Tracheophyta</taxon>
        <taxon>Spermatophyta</taxon>
        <taxon>Magnoliopsida</taxon>
        <taxon>eudicotyledons</taxon>
        <taxon>Gunneridae</taxon>
        <taxon>Pentapetalae</taxon>
        <taxon>asterids</taxon>
        <taxon>campanulids</taxon>
        <taxon>Asterales</taxon>
        <taxon>Asteraceae</taxon>
        <taxon>Asteroideae</taxon>
        <taxon>Heliantheae alliance</taxon>
        <taxon>Millerieae</taxon>
        <taxon>Smallanthus</taxon>
    </lineage>
</organism>
<comment type="caution">
    <text evidence="1">The sequence shown here is derived from an EMBL/GenBank/DDBJ whole genome shotgun (WGS) entry which is preliminary data.</text>
</comment>
<proteinExistence type="predicted"/>
<evidence type="ECO:0000313" key="1">
    <source>
        <dbReference type="EMBL" id="KAI3827371.1"/>
    </source>
</evidence>
<name>A0ACB9K4W4_9ASTR</name>
<protein>
    <submittedName>
        <fullName evidence="1">Uncharacterized protein</fullName>
    </submittedName>
</protein>
<reference evidence="2" key="1">
    <citation type="journal article" date="2022" name="Mol. Ecol. Resour.">
        <title>The genomes of chicory, endive, great burdock and yacon provide insights into Asteraceae palaeo-polyploidization history and plant inulin production.</title>
        <authorList>
            <person name="Fan W."/>
            <person name="Wang S."/>
            <person name="Wang H."/>
            <person name="Wang A."/>
            <person name="Jiang F."/>
            <person name="Liu H."/>
            <person name="Zhao H."/>
            <person name="Xu D."/>
            <person name="Zhang Y."/>
        </authorList>
    </citation>
    <scope>NUCLEOTIDE SEQUENCE [LARGE SCALE GENOMIC DNA]</scope>
    <source>
        <strain evidence="2">cv. Yunnan</strain>
    </source>
</reference>
<keyword evidence="2" id="KW-1185">Reference proteome</keyword>
<dbReference type="EMBL" id="CM042018">
    <property type="protein sequence ID" value="KAI3827371.1"/>
    <property type="molecule type" value="Genomic_DNA"/>
</dbReference>
<dbReference type="Proteomes" id="UP001056120">
    <property type="component" value="Linkage Group LG01"/>
</dbReference>
<gene>
    <name evidence="1" type="ORF">L1987_01444</name>
</gene>
<sequence>MVHPKASPTMCRVCAKPRFDEVAAIEINVFTPTSTSEIESYNPEVIVREAIKTLNMDLLISGNICSKAIDNKATTLWIQYCHRGITAVKDGAPLLGGGSGVVLPEVEVGGDDGLELGEEVGGQGSVGRVGVVVGGDAGVIGAVDGGLAVGGEAGVVGAVAEAETLMVNF</sequence>